<protein>
    <submittedName>
        <fullName evidence="5">Uncharacterized protein</fullName>
    </submittedName>
</protein>
<name>A0A816QZH1_9BILA</name>
<dbReference type="Proteomes" id="UP000681967">
    <property type="component" value="Unassembled WGS sequence"/>
</dbReference>
<keyword evidence="1" id="KW-1133">Transmembrane helix</keyword>
<dbReference type="Proteomes" id="UP000663866">
    <property type="component" value="Unassembled WGS sequence"/>
</dbReference>
<gene>
    <name evidence="9" type="ORF">BYL167_LOCUS21167</name>
    <name evidence="2" type="ORF">CJN711_LOCUS15405</name>
    <name evidence="10" type="ORF">GIL414_LOCUS19400</name>
    <name evidence="3" type="ORF">KQP761_LOCUS24309</name>
    <name evidence="5" type="ORF">MBJ925_LOCUS15909</name>
    <name evidence="8" type="ORF">OVN521_LOCUS11429</name>
    <name evidence="7" type="ORF">UXM345_LOCUS11616</name>
    <name evidence="4" type="ORF">WKI299_LOCUS756</name>
    <name evidence="6" type="ORF">XDN619_LOCUS12094</name>
</gene>
<dbReference type="EMBL" id="CAJNRE010007597">
    <property type="protein sequence ID" value="CAF2066488.1"/>
    <property type="molecule type" value="Genomic_DNA"/>
</dbReference>
<dbReference type="Proteomes" id="UP000663834">
    <property type="component" value="Unassembled WGS sequence"/>
</dbReference>
<evidence type="ECO:0000313" key="9">
    <source>
        <dbReference type="EMBL" id="CAF4143900.1"/>
    </source>
</evidence>
<feature type="transmembrane region" description="Helical" evidence="1">
    <location>
        <begin position="111"/>
        <end position="133"/>
    </location>
</feature>
<evidence type="ECO:0000313" key="8">
    <source>
        <dbReference type="EMBL" id="CAF3936328.1"/>
    </source>
</evidence>
<evidence type="ECO:0000313" key="4">
    <source>
        <dbReference type="EMBL" id="CAF1932310.1"/>
    </source>
</evidence>
<dbReference type="EMBL" id="CAJNRF010000046">
    <property type="protein sequence ID" value="CAF1932310.1"/>
    <property type="molecule type" value="Genomic_DNA"/>
</dbReference>
<feature type="transmembrane region" description="Helical" evidence="1">
    <location>
        <begin position="202"/>
        <end position="227"/>
    </location>
</feature>
<evidence type="ECO:0000313" key="6">
    <source>
        <dbReference type="EMBL" id="CAF2068605.1"/>
    </source>
</evidence>
<dbReference type="EMBL" id="CAJOBF010001167">
    <property type="protein sequence ID" value="CAF3920823.1"/>
    <property type="molecule type" value="Genomic_DNA"/>
</dbReference>
<feature type="transmembrane region" description="Helical" evidence="1">
    <location>
        <begin position="76"/>
        <end position="99"/>
    </location>
</feature>
<dbReference type="EMBL" id="CAJOBG010001520">
    <property type="protein sequence ID" value="CAF3936328.1"/>
    <property type="molecule type" value="Genomic_DNA"/>
</dbReference>
<dbReference type="EMBL" id="CAJOBH010009553">
    <property type="protein sequence ID" value="CAF4143900.1"/>
    <property type="molecule type" value="Genomic_DNA"/>
</dbReference>
<feature type="transmembrane region" description="Helical" evidence="1">
    <location>
        <begin position="145"/>
        <end position="172"/>
    </location>
</feature>
<evidence type="ECO:0000313" key="10">
    <source>
        <dbReference type="EMBL" id="CAF4148630.1"/>
    </source>
</evidence>
<sequence>MAQYPIPNSSGQRQPEPIEFTRTFNAIQRPSVGGPQFSTFFDERIKNSKLPRPTQATDKRINFLPPVLSLILGSNYFLTVLCIILIVPILELTIGLVFQDKCPAETNIPKYLIVTGACGIVAIALTVAIVISIKCCIKQDSIAGSCISACVIGVIVLIILLMCVFLFAWFIAGNVWVFGAQNKVDFDNERSPNYCHSTLYNFAFWIIILTYIMTVVTCCLSCCRACFGSISTLKA</sequence>
<evidence type="ECO:0000313" key="5">
    <source>
        <dbReference type="EMBL" id="CAF2066488.1"/>
    </source>
</evidence>
<dbReference type="Proteomes" id="UP000663855">
    <property type="component" value="Unassembled WGS sequence"/>
</dbReference>
<dbReference type="EMBL" id="CAJNOV010007099">
    <property type="protein sequence ID" value="CAF1269483.1"/>
    <property type="molecule type" value="Genomic_DNA"/>
</dbReference>
<dbReference type="EMBL" id="CAJNOW010013146">
    <property type="protein sequence ID" value="CAF1618186.1"/>
    <property type="molecule type" value="Genomic_DNA"/>
</dbReference>
<organism evidence="5 11">
    <name type="scientific">Rotaria magnacalcarata</name>
    <dbReference type="NCBI Taxonomy" id="392030"/>
    <lineage>
        <taxon>Eukaryota</taxon>
        <taxon>Metazoa</taxon>
        <taxon>Spiralia</taxon>
        <taxon>Gnathifera</taxon>
        <taxon>Rotifera</taxon>
        <taxon>Eurotatoria</taxon>
        <taxon>Bdelloidea</taxon>
        <taxon>Philodinida</taxon>
        <taxon>Philodinidae</taxon>
        <taxon>Rotaria</taxon>
    </lineage>
</organism>
<dbReference type="PANTHER" id="PTHR33444">
    <property type="entry name" value="SI:DKEY-19B23.12-RELATED"/>
    <property type="match status" value="1"/>
</dbReference>
<dbReference type="Proteomes" id="UP000663824">
    <property type="component" value="Unassembled WGS sequence"/>
</dbReference>
<dbReference type="InterPro" id="IPR040350">
    <property type="entry name" value="TMEM272"/>
</dbReference>
<reference evidence="5" key="1">
    <citation type="submission" date="2021-02" db="EMBL/GenBank/DDBJ databases">
        <authorList>
            <person name="Nowell W R."/>
        </authorList>
    </citation>
    <scope>NUCLEOTIDE SEQUENCE</scope>
</reference>
<dbReference type="Proteomes" id="UP000663842">
    <property type="component" value="Unassembled WGS sequence"/>
</dbReference>
<comment type="caution">
    <text evidence="5">The sequence shown here is derived from an EMBL/GenBank/DDBJ whole genome shotgun (WGS) entry which is preliminary data.</text>
</comment>
<evidence type="ECO:0000313" key="2">
    <source>
        <dbReference type="EMBL" id="CAF1269483.1"/>
    </source>
</evidence>
<keyword evidence="1" id="KW-0472">Membrane</keyword>
<evidence type="ECO:0000313" key="3">
    <source>
        <dbReference type="EMBL" id="CAF1618186.1"/>
    </source>
</evidence>
<keyword evidence="1" id="KW-0812">Transmembrane</keyword>
<evidence type="ECO:0000313" key="11">
    <source>
        <dbReference type="Proteomes" id="UP000663824"/>
    </source>
</evidence>
<evidence type="ECO:0000313" key="7">
    <source>
        <dbReference type="EMBL" id="CAF3920823.1"/>
    </source>
</evidence>
<evidence type="ECO:0000313" key="12">
    <source>
        <dbReference type="Proteomes" id="UP000663866"/>
    </source>
</evidence>
<accession>A0A816QZH1</accession>
<dbReference type="AlphaFoldDB" id="A0A816QZH1"/>
<proteinExistence type="predicted"/>
<dbReference type="EMBL" id="CAJOBJ010009886">
    <property type="protein sequence ID" value="CAF4148630.1"/>
    <property type="molecule type" value="Genomic_DNA"/>
</dbReference>
<evidence type="ECO:0000256" key="1">
    <source>
        <dbReference type="SAM" id="Phobius"/>
    </source>
</evidence>
<dbReference type="Proteomes" id="UP000681720">
    <property type="component" value="Unassembled WGS sequence"/>
</dbReference>
<dbReference type="Proteomes" id="UP000663856">
    <property type="component" value="Unassembled WGS sequence"/>
</dbReference>
<dbReference type="PANTHER" id="PTHR33444:SF2">
    <property type="entry name" value="MARVEL DOMAIN-CONTAINING PROTEIN"/>
    <property type="match status" value="1"/>
</dbReference>
<dbReference type="OrthoDB" id="6157510at2759"/>
<dbReference type="EMBL" id="CAJNRG010004736">
    <property type="protein sequence ID" value="CAF2068605.1"/>
    <property type="molecule type" value="Genomic_DNA"/>
</dbReference>
<dbReference type="Proteomes" id="UP000663887">
    <property type="component" value="Unassembled WGS sequence"/>
</dbReference>
<keyword evidence="12" id="KW-1185">Reference proteome</keyword>